<evidence type="ECO:0000313" key="2">
    <source>
        <dbReference type="Proteomes" id="UP000308600"/>
    </source>
</evidence>
<reference evidence="1 2" key="1">
    <citation type="journal article" date="2019" name="Nat. Ecol. Evol.">
        <title>Megaphylogeny resolves global patterns of mushroom evolution.</title>
        <authorList>
            <person name="Varga T."/>
            <person name="Krizsan K."/>
            <person name="Foldi C."/>
            <person name="Dima B."/>
            <person name="Sanchez-Garcia M."/>
            <person name="Sanchez-Ramirez S."/>
            <person name="Szollosi G.J."/>
            <person name="Szarkandi J.G."/>
            <person name="Papp V."/>
            <person name="Albert L."/>
            <person name="Andreopoulos W."/>
            <person name="Angelini C."/>
            <person name="Antonin V."/>
            <person name="Barry K.W."/>
            <person name="Bougher N.L."/>
            <person name="Buchanan P."/>
            <person name="Buyck B."/>
            <person name="Bense V."/>
            <person name="Catcheside P."/>
            <person name="Chovatia M."/>
            <person name="Cooper J."/>
            <person name="Damon W."/>
            <person name="Desjardin D."/>
            <person name="Finy P."/>
            <person name="Geml J."/>
            <person name="Haridas S."/>
            <person name="Hughes K."/>
            <person name="Justo A."/>
            <person name="Karasinski D."/>
            <person name="Kautmanova I."/>
            <person name="Kiss B."/>
            <person name="Kocsube S."/>
            <person name="Kotiranta H."/>
            <person name="LaButti K.M."/>
            <person name="Lechner B.E."/>
            <person name="Liimatainen K."/>
            <person name="Lipzen A."/>
            <person name="Lukacs Z."/>
            <person name="Mihaltcheva S."/>
            <person name="Morgado L.N."/>
            <person name="Niskanen T."/>
            <person name="Noordeloos M.E."/>
            <person name="Ohm R.A."/>
            <person name="Ortiz-Santana B."/>
            <person name="Ovrebo C."/>
            <person name="Racz N."/>
            <person name="Riley R."/>
            <person name="Savchenko A."/>
            <person name="Shiryaev A."/>
            <person name="Soop K."/>
            <person name="Spirin V."/>
            <person name="Szebenyi C."/>
            <person name="Tomsovsky M."/>
            <person name="Tulloss R.E."/>
            <person name="Uehling J."/>
            <person name="Grigoriev I.V."/>
            <person name="Vagvolgyi C."/>
            <person name="Papp T."/>
            <person name="Martin F.M."/>
            <person name="Miettinen O."/>
            <person name="Hibbett D.S."/>
            <person name="Nagy L.G."/>
        </authorList>
    </citation>
    <scope>NUCLEOTIDE SEQUENCE [LARGE SCALE GENOMIC DNA]</scope>
    <source>
        <strain evidence="1 2">NL-1719</strain>
    </source>
</reference>
<dbReference type="Proteomes" id="UP000308600">
    <property type="component" value="Unassembled WGS sequence"/>
</dbReference>
<sequence>MDIRLGNLPKHISHLDISLHFAGILHSEEIKQSDDEKKVNFRIQLGESNVSEARNSGRGVLTIPDERIGRRFLSYVKENPIYLSDGSNQPRKIWLEREGSPDPKVILTLSQTPFIDPQTKADRENINQNLRVDAVQFGILFSPYPISVGSRSFSNEWELANSNQSIGFLKIDYDNKLFRILLGDQFSDANEQSILIKFSSVQKIGVGQRYYPYICFDLGIPPVFEETKYATAEDTRKSRCRVDSLHEGHTRVVPYAKDIFIKLAEEKDLERFVLMCQTTKAVPDGVIRRLYKHKHKHKPESQIESVELGLLSVRRLERLQNQFEKLPWNVAFQLEALLRGSLLLTTDIEQLILPDSLLRKLCRLYPRDDCVYVGDLLRRYSIELRAKDKAESPEQCFKRVQTKFIRGTPMLPAGNFPCCHVTFTPTRTILEGPYATQSNRIIRRYRGYENNFIRVDFRDEDRLQFRWDREVDYGPLIRERVGGTLKDGFRLGGRRFEFLAYSTSALREHAVWFLHPFELENGDRIEAQVIRDSIGDFDGTQLLRCPSKYAARLAQAFTATDPSVDIEECHWEEVADITVTTNVSGKDVKYTFTDGMGTISQALGDQIWDKLCENRRDHGARSVKPSVYKIRFLGYKGVVCVDKELDNHPNGIKMRLRPSMRKFDKASKRAEIEIALAFERPNTCYLNRTLIMLLEDLGVKSKFFEELQNKAVKEVMLIDQSLENFYKILIHHHLGTPFRLPYLLRRLRKDFKLELKDVDNPFLTQLRRYAEADLLREIKHSARIPIPDSYLLVGVADEGPAYKLKYDDDVYILPEGYICACIQASPDHEPVWIEGPCSISRSPVVHPGDVQRVRAIKPPLNKRCLFAHLKNCVVFSCVGSRPLPSCLGGGELDGDMFSVICHRPLQLRVLESPALYANGQTWELDRDSTAADICDFIVEYIQSDVLGLLSDRLLMIADQSQEGMLDQRCLQLADLCSQAVDYPKQGIPVKFEKLRTTDIRCKPDWNRAEVVSPRLGDMEYYESKRALGLLYRAINIDTPEPYESQQETIESQSPITLVLEPRIGEVLKGPDAQLDDADINLVKSIFERYQNELKYICSTHTLSDGPEIKLEEAEVALGTILAKCPQKRWRKDRMYRMRLHASTLSRDIQRDMIPDLNAATTQQLVVGLRRAWYAWELSVRCKQEAAFAANTFGLISLGVIFDCLDGLGGRTDLGEEEEVVQMYSTDTEYWNDASAGN</sequence>
<evidence type="ECO:0000313" key="1">
    <source>
        <dbReference type="EMBL" id="TFK60639.1"/>
    </source>
</evidence>
<accession>A0ACD3A4R1</accession>
<dbReference type="EMBL" id="ML208749">
    <property type="protein sequence ID" value="TFK60639.1"/>
    <property type="molecule type" value="Genomic_DNA"/>
</dbReference>
<protein>
    <submittedName>
        <fullName evidence="1">RdRP-domain-containing protein</fullName>
    </submittedName>
</protein>
<gene>
    <name evidence="1" type="ORF">BDN72DRAFT_805559</name>
</gene>
<organism evidence="1 2">
    <name type="scientific">Pluteus cervinus</name>
    <dbReference type="NCBI Taxonomy" id="181527"/>
    <lineage>
        <taxon>Eukaryota</taxon>
        <taxon>Fungi</taxon>
        <taxon>Dikarya</taxon>
        <taxon>Basidiomycota</taxon>
        <taxon>Agaricomycotina</taxon>
        <taxon>Agaricomycetes</taxon>
        <taxon>Agaricomycetidae</taxon>
        <taxon>Agaricales</taxon>
        <taxon>Pluteineae</taxon>
        <taxon>Pluteaceae</taxon>
        <taxon>Pluteus</taxon>
    </lineage>
</organism>
<name>A0ACD3A4R1_9AGAR</name>
<keyword evidence="2" id="KW-1185">Reference proteome</keyword>
<proteinExistence type="predicted"/>